<feature type="region of interest" description="Disordered" evidence="1">
    <location>
        <begin position="1"/>
        <end position="47"/>
    </location>
</feature>
<sequence length="353" mass="39337">MPATPKTPKNHGDKPYQPSPSRSTAKLEQDRRRGFVYPKTQSAGEKEQIHQEELGRTHFKAGNAFIGPLAKAWREGNVASFDGMMANFRGGWKWCCLNCFGYEDRFHLSPENDVPGYTDKDGKGWYNVMEFDGMFVCRHPVPEAGKSTSGGSSCFCCRGTKFKCAPLPSAYMTVFNRDYGVVTRYEAACKVLTIPNVPHEVAIAVGDELQRLMNRMVLPLLSNKTDCLVENRLVTSWQAYRDAEIQKHNDEWAKSHPDAARNPDGSVTIPEADEWPQKEPYREFLFKGHGEDIGEPVPAAPMEGPAGAEYDDDVLRTPTPSPPPSPTPAPASGKKQKKKKKEKKVVDASNDEE</sequence>
<name>A0A8K0JPS7_9TREE</name>
<feature type="region of interest" description="Disordered" evidence="1">
    <location>
        <begin position="251"/>
        <end position="274"/>
    </location>
</feature>
<dbReference type="Proteomes" id="UP000812966">
    <property type="component" value="Unassembled WGS sequence"/>
</dbReference>
<evidence type="ECO:0000313" key="3">
    <source>
        <dbReference type="Proteomes" id="UP000812966"/>
    </source>
</evidence>
<feature type="compositionally biased region" description="Basic residues" evidence="1">
    <location>
        <begin position="334"/>
        <end position="343"/>
    </location>
</feature>
<feature type="region of interest" description="Disordered" evidence="1">
    <location>
        <begin position="289"/>
        <end position="353"/>
    </location>
</feature>
<protein>
    <submittedName>
        <fullName evidence="2">Uncharacterized protein</fullName>
    </submittedName>
</protein>
<evidence type="ECO:0000313" key="2">
    <source>
        <dbReference type="EMBL" id="KAG7563034.1"/>
    </source>
</evidence>
<dbReference type="EMBL" id="JABELV010000021">
    <property type="protein sequence ID" value="KAG7563034.1"/>
    <property type="molecule type" value="Genomic_DNA"/>
</dbReference>
<feature type="compositionally biased region" description="Basic and acidic residues" evidence="1">
    <location>
        <begin position="251"/>
        <end position="261"/>
    </location>
</feature>
<reference evidence="2" key="1">
    <citation type="submission" date="2020-04" db="EMBL/GenBank/DDBJ databases">
        <title>Analysis of mating type loci in Filobasidium floriforme.</title>
        <authorList>
            <person name="Nowrousian M."/>
        </authorList>
    </citation>
    <scope>NUCLEOTIDE SEQUENCE</scope>
    <source>
        <strain evidence="2">CBS 6242</strain>
    </source>
</reference>
<feature type="compositionally biased region" description="Low complexity" evidence="1">
    <location>
        <begin position="295"/>
        <end position="308"/>
    </location>
</feature>
<gene>
    <name evidence="2" type="ORF">FFLO_01466</name>
</gene>
<keyword evidence="3" id="KW-1185">Reference proteome</keyword>
<organism evidence="2 3">
    <name type="scientific">Filobasidium floriforme</name>
    <dbReference type="NCBI Taxonomy" id="5210"/>
    <lineage>
        <taxon>Eukaryota</taxon>
        <taxon>Fungi</taxon>
        <taxon>Dikarya</taxon>
        <taxon>Basidiomycota</taxon>
        <taxon>Agaricomycotina</taxon>
        <taxon>Tremellomycetes</taxon>
        <taxon>Filobasidiales</taxon>
        <taxon>Filobasidiaceae</taxon>
        <taxon>Filobasidium</taxon>
    </lineage>
</organism>
<proteinExistence type="predicted"/>
<accession>A0A8K0JPS7</accession>
<comment type="caution">
    <text evidence="2">The sequence shown here is derived from an EMBL/GenBank/DDBJ whole genome shotgun (WGS) entry which is preliminary data.</text>
</comment>
<feature type="compositionally biased region" description="Pro residues" evidence="1">
    <location>
        <begin position="319"/>
        <end position="329"/>
    </location>
</feature>
<evidence type="ECO:0000256" key="1">
    <source>
        <dbReference type="SAM" id="MobiDB-lite"/>
    </source>
</evidence>
<dbReference type="AlphaFoldDB" id="A0A8K0JPS7"/>